<keyword evidence="1" id="KW-1133">Transmembrane helix</keyword>
<reference evidence="3 4" key="1">
    <citation type="submission" date="2024-01" db="EMBL/GenBank/DDBJ databases">
        <title>The diversity of rhizobia nodulating Mimosa spp. in eleven states of Brazil covering several biomes is determined by host plant, location, and edaphic factors.</title>
        <authorList>
            <person name="Rouws L."/>
            <person name="Barauna A."/>
            <person name="Beukes C."/>
            <person name="De Faria S.M."/>
            <person name="Gross E."/>
            <person name="Dos Reis Junior F.B."/>
            <person name="Simon M."/>
            <person name="Maluk M."/>
            <person name="Odee D.W."/>
            <person name="Kenicer G."/>
            <person name="Young J.P.W."/>
            <person name="Reis V.M."/>
            <person name="Zilli J."/>
            <person name="James E.K."/>
        </authorList>
    </citation>
    <scope>NUCLEOTIDE SEQUENCE [LARGE SCALE GENOMIC DNA]</scope>
    <source>
        <strain evidence="3 4">JPY77</strain>
    </source>
</reference>
<name>A0ABU9QM10_9BURK</name>
<feature type="transmembrane region" description="Helical" evidence="1">
    <location>
        <begin position="42"/>
        <end position="62"/>
    </location>
</feature>
<dbReference type="RefSeq" id="WP_233472080.1">
    <property type="nucleotide sequence ID" value="NZ_CAJHCS010000032.1"/>
</dbReference>
<dbReference type="Proteomes" id="UP001494588">
    <property type="component" value="Unassembled WGS sequence"/>
</dbReference>
<feature type="transmembrane region" description="Helical" evidence="1">
    <location>
        <begin position="68"/>
        <end position="87"/>
    </location>
</feature>
<evidence type="ECO:0000313" key="4">
    <source>
        <dbReference type="Proteomes" id="UP001494588"/>
    </source>
</evidence>
<protein>
    <submittedName>
        <fullName evidence="3">PH domain-containing protein</fullName>
    </submittedName>
</protein>
<dbReference type="Pfam" id="PF03703">
    <property type="entry name" value="bPH_2"/>
    <property type="match status" value="1"/>
</dbReference>
<feature type="domain" description="YdbS-like PH" evidence="2">
    <location>
        <begin position="91"/>
        <end position="164"/>
    </location>
</feature>
<evidence type="ECO:0000313" key="3">
    <source>
        <dbReference type="EMBL" id="MEM5290314.1"/>
    </source>
</evidence>
<dbReference type="EMBL" id="JAZHGC010000034">
    <property type="protein sequence ID" value="MEM5290314.1"/>
    <property type="molecule type" value="Genomic_DNA"/>
</dbReference>
<accession>A0ABU9QM10</accession>
<keyword evidence="1" id="KW-0472">Membrane</keyword>
<organism evidence="3 4">
    <name type="scientific">Paraburkholderia sabiae</name>
    <dbReference type="NCBI Taxonomy" id="273251"/>
    <lineage>
        <taxon>Bacteria</taxon>
        <taxon>Pseudomonadati</taxon>
        <taxon>Pseudomonadota</taxon>
        <taxon>Betaproteobacteria</taxon>
        <taxon>Burkholderiales</taxon>
        <taxon>Burkholderiaceae</taxon>
        <taxon>Paraburkholderia</taxon>
    </lineage>
</organism>
<dbReference type="InterPro" id="IPR005182">
    <property type="entry name" value="YdbS-like_PH"/>
</dbReference>
<evidence type="ECO:0000256" key="1">
    <source>
        <dbReference type="SAM" id="Phobius"/>
    </source>
</evidence>
<comment type="caution">
    <text evidence="3">The sequence shown here is derived from an EMBL/GenBank/DDBJ whole genome shotgun (WGS) entry which is preliminary data.</text>
</comment>
<evidence type="ECO:0000259" key="2">
    <source>
        <dbReference type="Pfam" id="PF03703"/>
    </source>
</evidence>
<keyword evidence="4" id="KW-1185">Reference proteome</keyword>
<proteinExistence type="predicted"/>
<gene>
    <name evidence="3" type="ORF">V4C55_31780</name>
</gene>
<keyword evidence="1" id="KW-0812">Transmembrane</keyword>
<sequence>MNHPSERNRMPRLATNNRDRAVTVVEGVIFSGTPSQVVNLPAYLKGIAGAISVFVAYVYAATRRPVPWYAPLIALLLIAASVVLAYLRTATTEIIIDTARITCRQGIFSRRVESLELFCIQDVTSLHPWWQRPFGIGTVIALTSDSNNPHSRLPGMRGAEHLRDSLDRAAIALRDAKGIREVNMGRI</sequence>